<dbReference type="EMBL" id="JAIWQS010000012">
    <property type="protein sequence ID" value="KAJ8748194.1"/>
    <property type="molecule type" value="Genomic_DNA"/>
</dbReference>
<reference evidence="6 7" key="1">
    <citation type="submission" date="2021-09" db="EMBL/GenBank/DDBJ databases">
        <title>Genomic insights and catalytic innovation underlie evolution of tropane alkaloids biosynthesis.</title>
        <authorList>
            <person name="Wang Y.-J."/>
            <person name="Tian T."/>
            <person name="Huang J.-P."/>
            <person name="Huang S.-X."/>
        </authorList>
    </citation>
    <scope>NUCLEOTIDE SEQUENCE [LARGE SCALE GENOMIC DNA]</scope>
    <source>
        <strain evidence="6">KIB-2018</strain>
        <tissue evidence="6">Leaf</tissue>
    </source>
</reference>
<gene>
    <name evidence="6" type="ORF">K2173_000602</name>
</gene>
<keyword evidence="7" id="KW-1185">Reference proteome</keyword>
<dbReference type="InterPro" id="IPR044549">
    <property type="entry name" value="bHLH_AtIBH1-like"/>
</dbReference>
<evidence type="ECO:0000256" key="2">
    <source>
        <dbReference type="ARBA" id="ARBA00023015"/>
    </source>
</evidence>
<dbReference type="AlphaFoldDB" id="A0AAV8S7R3"/>
<proteinExistence type="predicted"/>
<protein>
    <recommendedName>
        <fullName evidence="5">IBH1-like N-terminal domain-containing protein</fullName>
    </recommendedName>
</protein>
<accession>A0AAV8S7R3</accession>
<keyword evidence="2" id="KW-0805">Transcription regulation</keyword>
<organism evidence="6 7">
    <name type="scientific">Erythroxylum novogranatense</name>
    <dbReference type="NCBI Taxonomy" id="1862640"/>
    <lineage>
        <taxon>Eukaryota</taxon>
        <taxon>Viridiplantae</taxon>
        <taxon>Streptophyta</taxon>
        <taxon>Embryophyta</taxon>
        <taxon>Tracheophyta</taxon>
        <taxon>Spermatophyta</taxon>
        <taxon>Magnoliopsida</taxon>
        <taxon>eudicotyledons</taxon>
        <taxon>Gunneridae</taxon>
        <taxon>Pentapetalae</taxon>
        <taxon>rosids</taxon>
        <taxon>fabids</taxon>
        <taxon>Malpighiales</taxon>
        <taxon>Erythroxylaceae</taxon>
        <taxon>Erythroxylum</taxon>
    </lineage>
</organism>
<evidence type="ECO:0000259" key="5">
    <source>
        <dbReference type="Pfam" id="PF26576"/>
    </source>
</evidence>
<dbReference type="InterPro" id="IPR044660">
    <property type="entry name" value="IBH1-like"/>
</dbReference>
<dbReference type="PANTHER" id="PTHR33124:SF40">
    <property type="entry name" value="TRANSCRIPTION FACTOR IBH1"/>
    <property type="match status" value="1"/>
</dbReference>
<keyword evidence="4" id="KW-0539">Nucleus</keyword>
<name>A0AAV8S7R3_9ROSI</name>
<dbReference type="GO" id="GO:0006355">
    <property type="term" value="P:regulation of DNA-templated transcription"/>
    <property type="evidence" value="ECO:0007669"/>
    <property type="project" value="InterPro"/>
</dbReference>
<dbReference type="CDD" id="cd11444">
    <property type="entry name" value="bHLH_AtIBH1_like"/>
    <property type="match status" value="1"/>
</dbReference>
<evidence type="ECO:0000313" key="6">
    <source>
        <dbReference type="EMBL" id="KAJ8748194.1"/>
    </source>
</evidence>
<comment type="subcellular location">
    <subcellularLocation>
        <location evidence="1">Nucleus</location>
    </subcellularLocation>
</comment>
<dbReference type="Proteomes" id="UP001159364">
    <property type="component" value="Linkage Group LG12"/>
</dbReference>
<dbReference type="GO" id="GO:0005634">
    <property type="term" value="C:nucleus"/>
    <property type="evidence" value="ECO:0007669"/>
    <property type="project" value="UniProtKB-SubCell"/>
</dbReference>
<evidence type="ECO:0000256" key="3">
    <source>
        <dbReference type="ARBA" id="ARBA00023163"/>
    </source>
</evidence>
<feature type="domain" description="IBH1-like N-terminal" evidence="5">
    <location>
        <begin position="13"/>
        <end position="77"/>
    </location>
</feature>
<dbReference type="PANTHER" id="PTHR33124">
    <property type="entry name" value="TRANSCRIPTION FACTOR IBH1-LIKE 1"/>
    <property type="match status" value="1"/>
</dbReference>
<evidence type="ECO:0000256" key="4">
    <source>
        <dbReference type="ARBA" id="ARBA00023242"/>
    </source>
</evidence>
<evidence type="ECO:0000313" key="7">
    <source>
        <dbReference type="Proteomes" id="UP001159364"/>
    </source>
</evidence>
<evidence type="ECO:0000256" key="1">
    <source>
        <dbReference type="ARBA" id="ARBA00004123"/>
    </source>
</evidence>
<dbReference type="Pfam" id="PF26576">
    <property type="entry name" value="IBH1_N"/>
    <property type="match status" value="1"/>
</dbReference>
<sequence>MNPHRQSTNPNWMKSRFAGALLRALTKIRAQKPSSCSPRDVFQRYRRVKLAADKSLVFAVGLRRTWSRALLCKIRNQERRRKSLARRIKTQPIKKCEVKEKMNGEEDDIGQANELRKLVPGGESMDLCGLFEEAAHYIRCLNTQVQVMRSIVDLYST</sequence>
<keyword evidence="3" id="KW-0804">Transcription</keyword>
<dbReference type="InterPro" id="IPR059002">
    <property type="entry name" value="IBH1_N"/>
</dbReference>
<comment type="caution">
    <text evidence="6">The sequence shown here is derived from an EMBL/GenBank/DDBJ whole genome shotgun (WGS) entry which is preliminary data.</text>
</comment>